<dbReference type="EMBL" id="PYAX01000004">
    <property type="protein sequence ID" value="PSL56163.1"/>
    <property type="molecule type" value="Genomic_DNA"/>
</dbReference>
<accession>A0A2P8ICH5</accession>
<protein>
    <submittedName>
        <fullName evidence="1">Uncharacterized protein</fullName>
    </submittedName>
</protein>
<evidence type="ECO:0000313" key="1">
    <source>
        <dbReference type="EMBL" id="PSL56163.1"/>
    </source>
</evidence>
<keyword evidence="2" id="KW-1185">Reference proteome</keyword>
<dbReference type="AlphaFoldDB" id="A0A2P8ICH5"/>
<gene>
    <name evidence="1" type="ORF">B0I31_104454</name>
</gene>
<name>A0A2P8ICH5_SACCR</name>
<comment type="caution">
    <text evidence="1">The sequence shown here is derived from an EMBL/GenBank/DDBJ whole genome shotgun (WGS) entry which is preliminary data.</text>
</comment>
<dbReference type="RefSeq" id="WP_146173845.1">
    <property type="nucleotide sequence ID" value="NZ_PYAX01000004.1"/>
</dbReference>
<dbReference type="Proteomes" id="UP000241118">
    <property type="component" value="Unassembled WGS sequence"/>
</dbReference>
<organism evidence="1 2">
    <name type="scientific">Saccharothrix carnea</name>
    <dbReference type="NCBI Taxonomy" id="1280637"/>
    <lineage>
        <taxon>Bacteria</taxon>
        <taxon>Bacillati</taxon>
        <taxon>Actinomycetota</taxon>
        <taxon>Actinomycetes</taxon>
        <taxon>Pseudonocardiales</taxon>
        <taxon>Pseudonocardiaceae</taxon>
        <taxon>Saccharothrix</taxon>
    </lineage>
</organism>
<proteinExistence type="predicted"/>
<evidence type="ECO:0000313" key="2">
    <source>
        <dbReference type="Proteomes" id="UP000241118"/>
    </source>
</evidence>
<reference evidence="1 2" key="1">
    <citation type="submission" date="2018-03" db="EMBL/GenBank/DDBJ databases">
        <title>Genomic Encyclopedia of Type Strains, Phase III (KMG-III): the genomes of soil and plant-associated and newly described type strains.</title>
        <authorList>
            <person name="Whitman W."/>
        </authorList>
    </citation>
    <scope>NUCLEOTIDE SEQUENCE [LARGE SCALE GENOMIC DNA]</scope>
    <source>
        <strain evidence="1 2">CGMCC 4.7097</strain>
    </source>
</reference>
<sequence>MSLERVEAEREAGFARVAAAVEADLRFVGLPVFAGGDVTRGVPSPAAHVVVFYDPLVDGAPGVFVTWNPGREALQASLMLPGTPDRAVDLAAAALESMLGALADVLAAAGWRVDREDVGVHETAVKVGEA</sequence>